<dbReference type="STRING" id="570947.SAMN05421687_11070"/>
<dbReference type="EMBL" id="FTOC01000010">
    <property type="protein sequence ID" value="SIS59614.1"/>
    <property type="molecule type" value="Genomic_DNA"/>
</dbReference>
<dbReference type="Proteomes" id="UP000187608">
    <property type="component" value="Unassembled WGS sequence"/>
</dbReference>
<organism evidence="1 2">
    <name type="scientific">Salimicrobium flavidum</name>
    <dbReference type="NCBI Taxonomy" id="570947"/>
    <lineage>
        <taxon>Bacteria</taxon>
        <taxon>Bacillati</taxon>
        <taxon>Bacillota</taxon>
        <taxon>Bacilli</taxon>
        <taxon>Bacillales</taxon>
        <taxon>Bacillaceae</taxon>
        <taxon>Salimicrobium</taxon>
    </lineage>
</organism>
<gene>
    <name evidence="1" type="ORF">SAMN05421687_11070</name>
</gene>
<accession>A0A1N7KDT8</accession>
<dbReference type="AlphaFoldDB" id="A0A1N7KDT8"/>
<proteinExistence type="predicted"/>
<evidence type="ECO:0000313" key="2">
    <source>
        <dbReference type="Proteomes" id="UP000187608"/>
    </source>
</evidence>
<protein>
    <submittedName>
        <fullName evidence="1">Uncharacterized protein</fullName>
    </submittedName>
</protein>
<reference evidence="2" key="1">
    <citation type="submission" date="2017-01" db="EMBL/GenBank/DDBJ databases">
        <authorList>
            <person name="Varghese N."/>
            <person name="Submissions S."/>
        </authorList>
    </citation>
    <scope>NUCLEOTIDE SEQUENCE [LARGE SCALE GENOMIC DNA]</scope>
    <source>
        <strain evidence="2">DSM 23127</strain>
    </source>
</reference>
<evidence type="ECO:0000313" key="1">
    <source>
        <dbReference type="EMBL" id="SIS59614.1"/>
    </source>
</evidence>
<dbReference type="OrthoDB" id="2973044at2"/>
<keyword evidence="2" id="KW-1185">Reference proteome</keyword>
<name>A0A1N7KDT8_9BACI</name>
<sequence length="93" mass="11293">MQGLGIIFELLALVVDHQFTKEVTEKDVENNIEKLKKYPWFQDYLKNEQYKDLIIHHKDVRHRIGKFKTEKLDHAHYNTKCHGKLEKVLERYK</sequence>
<dbReference type="RefSeq" id="WP_084193749.1">
    <property type="nucleotide sequence ID" value="NZ_FTOC01000010.1"/>
</dbReference>